<dbReference type="GeneID" id="300932838"/>
<dbReference type="AlphaFoldDB" id="A0A1H0X7R6"/>
<evidence type="ECO:0000313" key="2">
    <source>
        <dbReference type="EMBL" id="SDP98983.1"/>
    </source>
</evidence>
<name>A0A1H0X7R6_9GAMM</name>
<dbReference type="NCBIfam" id="NF041728">
    <property type="entry name" value="BPSL0761_fam"/>
    <property type="match status" value="1"/>
</dbReference>
<feature type="region of interest" description="Disordered" evidence="1">
    <location>
        <begin position="51"/>
        <end position="74"/>
    </location>
</feature>
<dbReference type="OrthoDB" id="5956333at2"/>
<reference evidence="3" key="1">
    <citation type="submission" date="2016-10" db="EMBL/GenBank/DDBJ databases">
        <authorList>
            <person name="Varghese N."/>
            <person name="Submissions S."/>
        </authorList>
    </citation>
    <scope>NUCLEOTIDE SEQUENCE [LARGE SCALE GENOMIC DNA]</scope>
    <source>
        <strain evidence="3">JCM 18416</strain>
    </source>
</reference>
<accession>A0A1H0X7R6</accession>
<evidence type="ECO:0000256" key="1">
    <source>
        <dbReference type="SAM" id="MobiDB-lite"/>
    </source>
</evidence>
<gene>
    <name evidence="2" type="ORF">SAMN05216213_110117</name>
</gene>
<sequence>MTLPYERTRSVVQTQEFLTRLTRDTALPESIRDEARYLLRHYPSKHEVLQAGLNEEQSPRGILSQPVFSSKMER</sequence>
<proteinExistence type="predicted"/>
<dbReference type="InterPro" id="IPR049723">
    <property type="entry name" value="BPSL0761-like"/>
</dbReference>
<organism evidence="2 3">
    <name type="scientific">Ectopseudomonas guguanensis</name>
    <dbReference type="NCBI Taxonomy" id="1198456"/>
    <lineage>
        <taxon>Bacteria</taxon>
        <taxon>Pseudomonadati</taxon>
        <taxon>Pseudomonadota</taxon>
        <taxon>Gammaproteobacteria</taxon>
        <taxon>Pseudomonadales</taxon>
        <taxon>Pseudomonadaceae</taxon>
        <taxon>Ectopseudomonas</taxon>
    </lineage>
</organism>
<dbReference type="EMBL" id="FNJJ01000010">
    <property type="protein sequence ID" value="SDP98983.1"/>
    <property type="molecule type" value="Genomic_DNA"/>
</dbReference>
<keyword evidence="3" id="KW-1185">Reference proteome</keyword>
<dbReference type="Proteomes" id="UP000199460">
    <property type="component" value="Unassembled WGS sequence"/>
</dbReference>
<dbReference type="RefSeq" id="WP_090432345.1">
    <property type="nucleotide sequence ID" value="NZ_FNJJ01000010.1"/>
</dbReference>
<evidence type="ECO:0000313" key="3">
    <source>
        <dbReference type="Proteomes" id="UP000199460"/>
    </source>
</evidence>
<protein>
    <submittedName>
        <fullName evidence="2">Uncharacterized protein</fullName>
    </submittedName>
</protein>